<dbReference type="RefSeq" id="WP_167933988.1">
    <property type="nucleotide sequence ID" value="NZ_JAAVJB010000113.1"/>
</dbReference>
<sequence length="83" mass="8868">MTDRPLGGEQRARLVTGLLERSGPAAGPRPAAELLVVVGGDVVPWRYPPRADLRFGEWAAARGAPLPAPRAPAPPTYPTWRCS</sequence>
<keyword evidence="3" id="KW-1185">Reference proteome</keyword>
<feature type="compositionally biased region" description="Pro residues" evidence="1">
    <location>
        <begin position="66"/>
        <end position="77"/>
    </location>
</feature>
<dbReference type="EMBL" id="JAAVJB010000113">
    <property type="protein sequence ID" value="NJP67463.1"/>
    <property type="molecule type" value="Genomic_DNA"/>
</dbReference>
<reference evidence="2 3" key="1">
    <citation type="submission" date="2020-03" db="EMBL/GenBank/DDBJ databases">
        <title>Draft genome of Streptomyces sp. ventii, isolated from the Axial Seamount in the Pacific Ocean, and resequencing of the two type strains Streptomyces lonarensis strain NCL 716 and Streptomyces bohaiensis strain 11A07.</title>
        <authorList>
            <person name="Loughran R.M."/>
            <person name="Pfannmuller K.M."/>
            <person name="Wasson B.J."/>
            <person name="Deadmond M.C."/>
            <person name="Paddock B.E."/>
            <person name="Koyack M.J."/>
            <person name="Gallegos D.A."/>
            <person name="Mitchell E.A."/>
            <person name="Ushijima B."/>
            <person name="Saw J.H."/>
            <person name="Mcphail K.L."/>
            <person name="Videau P."/>
        </authorList>
    </citation>
    <scope>NUCLEOTIDE SEQUENCE [LARGE SCALE GENOMIC DNA]</scope>
    <source>
        <strain evidence="3">5675061</strain>
    </source>
</reference>
<organism evidence="2 3">
    <name type="scientific">Streptomyces spiramenti</name>
    <dbReference type="NCBI Taxonomy" id="2720606"/>
    <lineage>
        <taxon>Bacteria</taxon>
        <taxon>Bacillati</taxon>
        <taxon>Actinomycetota</taxon>
        <taxon>Actinomycetes</taxon>
        <taxon>Kitasatosporales</taxon>
        <taxon>Streptomycetaceae</taxon>
        <taxon>Streptomyces</taxon>
    </lineage>
</organism>
<accession>A0ABX1AK18</accession>
<name>A0ABX1AK18_9ACTN</name>
<gene>
    <name evidence="2" type="ORF">HCJ92_14410</name>
</gene>
<proteinExistence type="predicted"/>
<feature type="region of interest" description="Disordered" evidence="1">
    <location>
        <begin position="64"/>
        <end position="83"/>
    </location>
</feature>
<protein>
    <submittedName>
        <fullName evidence="2">Uncharacterized protein</fullName>
    </submittedName>
</protein>
<comment type="caution">
    <text evidence="2">The sequence shown here is derived from an EMBL/GenBank/DDBJ whole genome shotgun (WGS) entry which is preliminary data.</text>
</comment>
<evidence type="ECO:0000313" key="3">
    <source>
        <dbReference type="Proteomes" id="UP000746503"/>
    </source>
</evidence>
<evidence type="ECO:0000313" key="2">
    <source>
        <dbReference type="EMBL" id="NJP67463.1"/>
    </source>
</evidence>
<dbReference type="Proteomes" id="UP000746503">
    <property type="component" value="Unassembled WGS sequence"/>
</dbReference>
<evidence type="ECO:0000256" key="1">
    <source>
        <dbReference type="SAM" id="MobiDB-lite"/>
    </source>
</evidence>